<dbReference type="PANTHER" id="PTHR44019">
    <property type="entry name" value="WD REPEAT-CONTAINING PROTEIN 55"/>
    <property type="match status" value="1"/>
</dbReference>
<keyword evidence="5" id="KW-1185">Reference proteome</keyword>
<accession>A0A3R7XU69</accession>
<organism evidence="4 5">
    <name type="scientific">Aphanomyces astaci</name>
    <name type="common">Crayfish plague agent</name>
    <dbReference type="NCBI Taxonomy" id="112090"/>
    <lineage>
        <taxon>Eukaryota</taxon>
        <taxon>Sar</taxon>
        <taxon>Stramenopiles</taxon>
        <taxon>Oomycota</taxon>
        <taxon>Saprolegniomycetes</taxon>
        <taxon>Saprolegniales</taxon>
        <taxon>Verrucalvaceae</taxon>
        <taxon>Aphanomyces</taxon>
    </lineage>
</organism>
<comment type="caution">
    <text evidence="4">The sequence shown here is derived from an EMBL/GenBank/DDBJ whole genome shotgun (WGS) entry which is preliminary data.</text>
</comment>
<dbReference type="InterPro" id="IPR036322">
    <property type="entry name" value="WD40_repeat_dom_sf"/>
</dbReference>
<reference evidence="4" key="1">
    <citation type="submission" date="2018-07" db="EMBL/GenBank/DDBJ databases">
        <title>Annotation of Aphanomyces astaci genome assembly.</title>
        <authorList>
            <person name="Studholme D.J."/>
        </authorList>
    </citation>
    <scope>NUCLEOTIDE SEQUENCE [LARGE SCALE GENOMIC DNA]</scope>
    <source>
        <strain evidence="4">Pc</strain>
    </source>
</reference>
<evidence type="ECO:0000256" key="2">
    <source>
        <dbReference type="ARBA" id="ARBA00022737"/>
    </source>
</evidence>
<keyword evidence="2" id="KW-0677">Repeat</keyword>
<sequence>MDIMMVLSTDDVKRLKNKFVRPLSVDEFVFIMMKYIVDAGIAKAEEAIVAQATIKLYSPLVFKGEAANSIQPMAADRTYIQQVTILAGRQALAYYEHASDVVHIYLFGHDRDVEPRFASTIRLHTAYQAHKVLYIEDIATRSSLAISSYLTTGCITVWDVTRLYNPIPLQRVDMAVPQEVLTWVPSHQLLLAATTQSTYKTTAKKPQQHQFTFVTALDIATLERVPLDVGVKHVTALCVVKRSTRTAVAIGSMDGTITVHDMAKESQHPSHNIVVDAHEKGGGITLFRTIDDVDLCMGFVELGVKGLTYSVKFGYLASMGHYSFAEESTMEVLVWHFDDENARLCAVTTVDSESHLVSGDEGGMMRVWSVSTWDCLQTFHTSQHISTLRCQVVWPTSPQADALLMCAGKSVEFHDCALVREREEFLFVDFNATFNVILAATYHRLILWDMASGDMRKTYELHVIYNGKPATHSVTAVCLDDRERKLIVGDDAGQVLVVNLVNGNLMKELDPHAQAVRQHFARLLVQTCVAPDPTAEISCVVFLPGYPGLVAGLSTGEVFVWGVRPSPASRYVALCVPSRLSFHAGCSLGCLFQLTQWPLSPSMIPAPSLAAHAPAITSLLTLPLATTDEPPGVLIFAGDEAGQVTRWTLPYDAIVGSGLVANDADGDDDGVTTEATFVTALPSRQPVTATRCSTPSVASTTSSATSGRHTHTDVAWDTMAKSARSAKLASASPAPVASDVQWQVDGGGVTKLAKASVTLDVYSVLTCVATGKIQAWSVDGVDQGTLDYFATRRQPGKRGVMTTHTRKKRTIHTADTIMERSLSMPTLLLKPAATAAAVKSRKGGSSKGKTPLLSRSTTSTCVLPPLDLRHELAEMALAKQHQVDVADSDSTQSVLSYHLKLAHAWQQ</sequence>
<dbReference type="InterPro" id="IPR050505">
    <property type="entry name" value="WDR55/POC1"/>
</dbReference>
<feature type="compositionally biased region" description="Low complexity" evidence="3">
    <location>
        <begin position="693"/>
        <end position="707"/>
    </location>
</feature>
<feature type="region of interest" description="Disordered" evidence="3">
    <location>
        <begin position="688"/>
        <end position="710"/>
    </location>
</feature>
<dbReference type="InterPro" id="IPR001680">
    <property type="entry name" value="WD40_rpt"/>
</dbReference>
<dbReference type="SMART" id="SM00320">
    <property type="entry name" value="WD40"/>
    <property type="match status" value="4"/>
</dbReference>
<dbReference type="SUPFAM" id="SSF50978">
    <property type="entry name" value="WD40 repeat-like"/>
    <property type="match status" value="1"/>
</dbReference>
<evidence type="ECO:0000256" key="3">
    <source>
        <dbReference type="SAM" id="MobiDB-lite"/>
    </source>
</evidence>
<dbReference type="AlphaFoldDB" id="A0A3R7XU69"/>
<keyword evidence="1" id="KW-0853">WD repeat</keyword>
<dbReference type="Gene3D" id="2.130.10.10">
    <property type="entry name" value="YVTN repeat-like/Quinoprotein amine dehydrogenase"/>
    <property type="match status" value="2"/>
</dbReference>
<evidence type="ECO:0000313" key="5">
    <source>
        <dbReference type="Proteomes" id="UP000284702"/>
    </source>
</evidence>
<dbReference type="VEuPathDB" id="FungiDB:H257_08744"/>
<dbReference type="InterPro" id="IPR015943">
    <property type="entry name" value="WD40/YVTN_repeat-like_dom_sf"/>
</dbReference>
<gene>
    <name evidence="4" type="ORF">B5M09_008691</name>
</gene>
<evidence type="ECO:0000256" key="1">
    <source>
        <dbReference type="ARBA" id="ARBA00022574"/>
    </source>
</evidence>
<protein>
    <submittedName>
        <fullName evidence="4">Uncharacterized protein</fullName>
    </submittedName>
</protein>
<evidence type="ECO:0000313" key="4">
    <source>
        <dbReference type="EMBL" id="RQM22987.1"/>
    </source>
</evidence>
<dbReference type="EMBL" id="MZMZ02003058">
    <property type="protein sequence ID" value="RQM22987.1"/>
    <property type="molecule type" value="Genomic_DNA"/>
</dbReference>
<dbReference type="PANTHER" id="PTHR44019:SF8">
    <property type="entry name" value="POC1 CENTRIOLAR PROTEIN HOMOLOG"/>
    <property type="match status" value="1"/>
</dbReference>
<dbReference type="Proteomes" id="UP000284702">
    <property type="component" value="Unassembled WGS sequence"/>
</dbReference>
<proteinExistence type="predicted"/>
<name>A0A3R7XU69_APHAT</name>